<organism evidence="3 4">
    <name type="scientific">Cetobacterium ceti</name>
    <dbReference type="NCBI Taxonomy" id="180163"/>
    <lineage>
        <taxon>Bacteria</taxon>
        <taxon>Fusobacteriati</taxon>
        <taxon>Fusobacteriota</taxon>
        <taxon>Fusobacteriia</taxon>
        <taxon>Fusobacteriales</taxon>
        <taxon>Fusobacteriaceae</taxon>
        <taxon>Cetobacterium</taxon>
    </lineage>
</organism>
<evidence type="ECO:0000259" key="2">
    <source>
        <dbReference type="Pfam" id="PF05065"/>
    </source>
</evidence>
<dbReference type="EMBL" id="FUWX01000030">
    <property type="protein sequence ID" value="SKA06752.1"/>
    <property type="molecule type" value="Genomic_DNA"/>
</dbReference>
<dbReference type="AlphaFoldDB" id="A0A1T4QSL6"/>
<dbReference type="STRING" id="180163.SAMN02745174_02436"/>
<dbReference type="OrthoDB" id="95788at2"/>
<proteinExistence type="predicted"/>
<dbReference type="InterPro" id="IPR054612">
    <property type="entry name" value="Phage_capsid-like_C"/>
</dbReference>
<dbReference type="InterPro" id="IPR024455">
    <property type="entry name" value="Phage_capsid"/>
</dbReference>
<evidence type="ECO:0000256" key="1">
    <source>
        <dbReference type="ARBA" id="ARBA00004328"/>
    </source>
</evidence>
<dbReference type="NCBIfam" id="TIGR01554">
    <property type="entry name" value="major_cap_HK97"/>
    <property type="match status" value="1"/>
</dbReference>
<reference evidence="3 4" key="1">
    <citation type="submission" date="2017-02" db="EMBL/GenBank/DDBJ databases">
        <authorList>
            <person name="Peterson S.W."/>
        </authorList>
    </citation>
    <scope>NUCLEOTIDE SEQUENCE [LARGE SCALE GENOMIC DNA]</scope>
    <source>
        <strain evidence="3 4">ATCC 700028</strain>
    </source>
</reference>
<protein>
    <submittedName>
        <fullName evidence="3">Phage major capsid protein, HK97 family</fullName>
    </submittedName>
</protein>
<comment type="subcellular location">
    <subcellularLocation>
        <location evidence="1">Virion</location>
    </subcellularLocation>
</comment>
<name>A0A1T4QSL6_9FUSO</name>
<gene>
    <name evidence="3" type="ORF">SAMN02745174_02436</name>
</gene>
<dbReference type="Proteomes" id="UP000191153">
    <property type="component" value="Unassembled WGS sequence"/>
</dbReference>
<evidence type="ECO:0000313" key="4">
    <source>
        <dbReference type="Proteomes" id="UP000191153"/>
    </source>
</evidence>
<keyword evidence="4" id="KW-1185">Reference proteome</keyword>
<dbReference type="Pfam" id="PF05065">
    <property type="entry name" value="Phage_capsid"/>
    <property type="match status" value="1"/>
</dbReference>
<dbReference type="RefSeq" id="WP_078694859.1">
    <property type="nucleotide sequence ID" value="NZ_FUWX01000030.1"/>
</dbReference>
<dbReference type="SUPFAM" id="SSF56563">
    <property type="entry name" value="Major capsid protein gp5"/>
    <property type="match status" value="1"/>
</dbReference>
<sequence length="586" mass="66074">MPEGKPNIPLQNLKFGMDITEFKETENKEGTFEGLLVNYNHANLARGYYKFLKGSMKGNEGKTLLLLYNHCGNNIPVGTLQGAETEEGFKITAKFQLTKDGDSYLNKDAAALYDLLKNQGAKLQLSAGGTITDGEYKQEIKNGKTIYYYEIKKFEAYEGSITPKAAVQGSNINKVFSQGEENMDKNELIQLLTQQFSEFQKEMMKAKDDEEIMKLPQKFSDLEKSFDGMKDSLSKELLKEFSDKFNEIDDVIKGLKVGFKATEGEIKDSEAFYSMIQTCENTGLGVDVDFNSNEEITNFTAAEAATTGNSSPAIKPQYADRILKRIQEKNDVAKRISFIPTDETSFIIPREMLGLPECGIVGEEATREDTKGIKLDNVTIALYQFYCMPVLSNKLLAANFVGYLDFLMSRIEYAWSKYISDKMFTGTGVQQPTGILKDTNIAEYTLAPDKDLADAILEIYYSLDSDIAKKATWDMSTEMWTEIAKLKNARKDFYITDLNTGNVRTLMTRPVNIVDGVFTKPSTATAGDFLLTFGYWEEGMLGLYNPGLDMRLEDRITKKGFTKYYMEKLLGFGIQLPENFIRVKKQ</sequence>
<feature type="domain" description="Phage capsid-like C-terminal" evidence="2">
    <location>
        <begin position="314"/>
        <end position="584"/>
    </location>
</feature>
<evidence type="ECO:0000313" key="3">
    <source>
        <dbReference type="EMBL" id="SKA06752.1"/>
    </source>
</evidence>
<accession>A0A1T4QSL6</accession>